<gene>
    <name evidence="2" type="ORF">DBO85_11320</name>
</gene>
<keyword evidence="1" id="KW-0812">Transmembrane</keyword>
<keyword evidence="1" id="KW-0472">Membrane</keyword>
<dbReference type="OrthoDB" id="6894044at2"/>
<dbReference type="RefSeq" id="WP_108107386.1">
    <property type="nucleotide sequence ID" value="NZ_QASN01000019.1"/>
</dbReference>
<keyword evidence="1" id="KW-1133">Transmembrane helix</keyword>
<evidence type="ECO:0000256" key="1">
    <source>
        <dbReference type="SAM" id="Phobius"/>
    </source>
</evidence>
<evidence type="ECO:0000313" key="2">
    <source>
        <dbReference type="EMBL" id="PTU73954.1"/>
    </source>
</evidence>
<organism evidence="2 3">
    <name type="scientific">Pseudomonas mangrovi</name>
    <dbReference type="NCBI Taxonomy" id="2161748"/>
    <lineage>
        <taxon>Bacteria</taxon>
        <taxon>Pseudomonadati</taxon>
        <taxon>Pseudomonadota</taxon>
        <taxon>Gammaproteobacteria</taxon>
        <taxon>Pseudomonadales</taxon>
        <taxon>Pseudomonadaceae</taxon>
        <taxon>Pseudomonas</taxon>
    </lineage>
</organism>
<keyword evidence="3" id="KW-1185">Reference proteome</keyword>
<dbReference type="AlphaFoldDB" id="A0A2T5P8A6"/>
<reference evidence="2 3" key="1">
    <citation type="submission" date="2018-04" db="EMBL/GenBank/DDBJ databases">
        <title>Pseudomonas sp. nov., isolated from mangrove soil.</title>
        <authorList>
            <person name="Chen C."/>
        </authorList>
    </citation>
    <scope>NUCLEOTIDE SEQUENCE [LARGE SCALE GENOMIC DNA]</scope>
    <source>
        <strain evidence="2 3">TC-11</strain>
    </source>
</reference>
<name>A0A2T5P8A6_9PSED</name>
<proteinExistence type="predicted"/>
<feature type="transmembrane region" description="Helical" evidence="1">
    <location>
        <begin position="113"/>
        <end position="130"/>
    </location>
</feature>
<feature type="transmembrane region" description="Helical" evidence="1">
    <location>
        <begin position="12"/>
        <end position="32"/>
    </location>
</feature>
<dbReference type="Proteomes" id="UP000244064">
    <property type="component" value="Unassembled WGS sequence"/>
</dbReference>
<protein>
    <submittedName>
        <fullName evidence="2">DUF4149 domain-containing protein</fullName>
    </submittedName>
</protein>
<sequence length="145" mass="15766">MSETGFSRAGQISWQLVQTFWVGGLWGMHFVVLPGIGKVGIAPLLIEEIRGMLVPLLLGFAACAVFLQMLVLVRARGLRSAFRDVRGQALIAVQLLIASHFLCRIWLPDQAYWQVFSYLAVAMCGLVLVLQPVPGAEAKASSPTA</sequence>
<feature type="transmembrane region" description="Helical" evidence="1">
    <location>
        <begin position="52"/>
        <end position="73"/>
    </location>
</feature>
<dbReference type="EMBL" id="QASN01000019">
    <property type="protein sequence ID" value="PTU73954.1"/>
    <property type="molecule type" value="Genomic_DNA"/>
</dbReference>
<accession>A0A2T5P8A6</accession>
<evidence type="ECO:0000313" key="3">
    <source>
        <dbReference type="Proteomes" id="UP000244064"/>
    </source>
</evidence>
<comment type="caution">
    <text evidence="2">The sequence shown here is derived from an EMBL/GenBank/DDBJ whole genome shotgun (WGS) entry which is preliminary data.</text>
</comment>